<dbReference type="SUPFAM" id="SSF48150">
    <property type="entry name" value="DNA-glycosylase"/>
    <property type="match status" value="1"/>
</dbReference>
<dbReference type="GO" id="GO:0006281">
    <property type="term" value="P:DNA repair"/>
    <property type="evidence" value="ECO:0007669"/>
    <property type="project" value="UniProtKB-KW"/>
</dbReference>
<keyword evidence="6" id="KW-0408">Iron</keyword>
<evidence type="ECO:0000256" key="1">
    <source>
        <dbReference type="ARBA" id="ARBA00001966"/>
    </source>
</evidence>
<dbReference type="InterPro" id="IPR011257">
    <property type="entry name" value="DNA_glycosylase"/>
</dbReference>
<dbReference type="PROSITE" id="PS00764">
    <property type="entry name" value="ENDONUCLEASE_III_1"/>
    <property type="match status" value="1"/>
</dbReference>
<dbReference type="GO" id="GO:0140097">
    <property type="term" value="F:catalytic activity, acting on DNA"/>
    <property type="evidence" value="ECO:0007669"/>
    <property type="project" value="UniProtKB-ARBA"/>
</dbReference>
<keyword evidence="5" id="KW-0378">Hydrolase</keyword>
<evidence type="ECO:0000256" key="2">
    <source>
        <dbReference type="ARBA" id="ARBA00008343"/>
    </source>
</evidence>
<evidence type="ECO:0000256" key="8">
    <source>
        <dbReference type="ARBA" id="ARBA00023204"/>
    </source>
</evidence>
<reference evidence="10" key="1">
    <citation type="journal article" date="2020" name="mSystems">
        <title>Genome- and Community-Level Interaction Insights into Carbon Utilization and Element Cycling Functions of Hydrothermarchaeota in Hydrothermal Sediment.</title>
        <authorList>
            <person name="Zhou Z."/>
            <person name="Liu Y."/>
            <person name="Xu W."/>
            <person name="Pan J."/>
            <person name="Luo Z.H."/>
            <person name="Li M."/>
        </authorList>
    </citation>
    <scope>NUCLEOTIDE SEQUENCE</scope>
    <source>
        <strain evidence="10">SpSt-629</strain>
    </source>
</reference>
<organism evidence="10">
    <name type="scientific">Ignisphaera aggregans</name>
    <dbReference type="NCBI Taxonomy" id="334771"/>
    <lineage>
        <taxon>Archaea</taxon>
        <taxon>Thermoproteota</taxon>
        <taxon>Thermoprotei</taxon>
        <taxon>Desulfurococcales</taxon>
        <taxon>Desulfurococcaceae</taxon>
        <taxon>Ignisphaera</taxon>
    </lineage>
</organism>
<keyword evidence="8" id="KW-0234">DNA repair</keyword>
<evidence type="ECO:0000256" key="4">
    <source>
        <dbReference type="ARBA" id="ARBA00022763"/>
    </source>
</evidence>
<name>A0A832EWD4_9CREN</name>
<evidence type="ECO:0000313" key="10">
    <source>
        <dbReference type="EMBL" id="HFQ79437.1"/>
    </source>
</evidence>
<dbReference type="SMART" id="SM00525">
    <property type="entry name" value="FES"/>
    <property type="match status" value="1"/>
</dbReference>
<sequence>MPLIDLEKIRNVSKALTSVDIKPMDLYDTRFYPNKNESLDKVLMYFIVMVAMDHRLSRPGKQYRAFIYGEELHGADLLYRLGMKMYNEKLEFFDPRNLVKIEPRDIVSWLTIGSATPPDPDVRSLLLQDLGLKMLKLFDGDPVNLLIVSENRLRKEDGDGFLELLKIFKAYQDPVEKKGMLLAKFLSYRGILNIVDVCNKRVAVDNHLTRIAIRLGIVDLEKRYIEKIQNMIPIEREEDIVIRYNVREAYRYLSEYSNVDPFHLDDILWNLGRSICIKVKPLCEMCYFKSVCRAYLENVYLDEPMYFDTWYY</sequence>
<dbReference type="InterPro" id="IPR023170">
    <property type="entry name" value="HhH_base_excis_C"/>
</dbReference>
<dbReference type="InterPro" id="IPR004035">
    <property type="entry name" value="Endouclease-III_FeS-bd_BS"/>
</dbReference>
<keyword evidence="9" id="KW-0326">Glycosidase</keyword>
<dbReference type="GO" id="GO:0046872">
    <property type="term" value="F:metal ion binding"/>
    <property type="evidence" value="ECO:0007669"/>
    <property type="project" value="UniProtKB-KW"/>
</dbReference>
<evidence type="ECO:0000256" key="3">
    <source>
        <dbReference type="ARBA" id="ARBA00022723"/>
    </source>
</evidence>
<gene>
    <name evidence="10" type="ORF">ENT99_07070</name>
</gene>
<keyword evidence="4" id="KW-0227">DNA damage</keyword>
<evidence type="ECO:0000256" key="9">
    <source>
        <dbReference type="ARBA" id="ARBA00023295"/>
    </source>
</evidence>
<comment type="caution">
    <text evidence="10">The sequence shown here is derived from an EMBL/GenBank/DDBJ whole genome shotgun (WGS) entry which is preliminary data.</text>
</comment>
<dbReference type="AlphaFoldDB" id="A0A832EWD4"/>
<comment type="similarity">
    <text evidence="2">Belongs to the Nth/MutY family.</text>
</comment>
<accession>A0A832EWD4</accession>
<evidence type="ECO:0000256" key="6">
    <source>
        <dbReference type="ARBA" id="ARBA00023004"/>
    </source>
</evidence>
<dbReference type="GO" id="GO:0016798">
    <property type="term" value="F:hydrolase activity, acting on glycosyl bonds"/>
    <property type="evidence" value="ECO:0007669"/>
    <property type="project" value="UniProtKB-KW"/>
</dbReference>
<evidence type="ECO:0000256" key="7">
    <source>
        <dbReference type="ARBA" id="ARBA00023014"/>
    </source>
</evidence>
<comment type="cofactor">
    <cofactor evidence="1">
        <name>[4Fe-4S] cluster</name>
        <dbReference type="ChEBI" id="CHEBI:49883"/>
    </cofactor>
</comment>
<evidence type="ECO:0000256" key="5">
    <source>
        <dbReference type="ARBA" id="ARBA00022801"/>
    </source>
</evidence>
<dbReference type="EMBL" id="DTAU01000135">
    <property type="protein sequence ID" value="HFQ79437.1"/>
    <property type="molecule type" value="Genomic_DNA"/>
</dbReference>
<keyword evidence="3" id="KW-0479">Metal-binding</keyword>
<dbReference type="Gene3D" id="1.10.1670.10">
    <property type="entry name" value="Helix-hairpin-Helix base-excision DNA repair enzymes (C-terminal)"/>
    <property type="match status" value="1"/>
</dbReference>
<dbReference type="GO" id="GO:0051539">
    <property type="term" value="F:4 iron, 4 sulfur cluster binding"/>
    <property type="evidence" value="ECO:0007669"/>
    <property type="project" value="InterPro"/>
</dbReference>
<protein>
    <submittedName>
        <fullName evidence="10">Iron-sulfur cluster loop</fullName>
    </submittedName>
</protein>
<keyword evidence="7" id="KW-0411">Iron-sulfur</keyword>
<proteinExistence type="inferred from homology"/>
<dbReference type="InterPro" id="IPR003651">
    <property type="entry name" value="Endonuclease3_FeS-loop_motif"/>
</dbReference>